<evidence type="ECO:0000256" key="3">
    <source>
        <dbReference type="ARBA" id="ARBA00011881"/>
    </source>
</evidence>
<dbReference type="EMBL" id="JACHOO010000003">
    <property type="protein sequence ID" value="MBB5752544.1"/>
    <property type="molecule type" value="Genomic_DNA"/>
</dbReference>
<proteinExistence type="inferred from homology"/>
<evidence type="ECO:0000256" key="4">
    <source>
        <dbReference type="ARBA" id="ARBA00022898"/>
    </source>
</evidence>
<dbReference type="AlphaFoldDB" id="A0A7W9CVQ9"/>
<name>A0A7W9CVQ9_9HYPH</name>
<evidence type="ECO:0000313" key="7">
    <source>
        <dbReference type="EMBL" id="MBB5752544.1"/>
    </source>
</evidence>
<keyword evidence="8" id="KW-1185">Reference proteome</keyword>
<dbReference type="Pfam" id="PF01212">
    <property type="entry name" value="Beta_elim_lyase"/>
    <property type="match status" value="1"/>
</dbReference>
<gene>
    <name evidence="7" type="ORF">GGQ63_001598</name>
</gene>
<evidence type="ECO:0000259" key="6">
    <source>
        <dbReference type="Pfam" id="PF01212"/>
    </source>
</evidence>
<dbReference type="Proteomes" id="UP000523821">
    <property type="component" value="Unassembled WGS sequence"/>
</dbReference>
<comment type="cofactor">
    <cofactor evidence="1 5">
        <name>pyridoxal 5'-phosphate</name>
        <dbReference type="ChEBI" id="CHEBI:597326"/>
    </cofactor>
</comment>
<protein>
    <recommendedName>
        <fullName evidence="5">L-threonine aldolase</fullName>
        <ecNumber evidence="5">4.1.2.48</ecNumber>
    </recommendedName>
</protein>
<dbReference type="InterPro" id="IPR015424">
    <property type="entry name" value="PyrdxlP-dep_Trfase"/>
</dbReference>
<comment type="similarity">
    <text evidence="2 5">Belongs to the threonine aldolase family.</text>
</comment>
<keyword evidence="5 7" id="KW-0456">Lyase</keyword>
<comment type="function">
    <text evidence="5">Catalyzes the cleavage of L-allo-threonine and L-threonine to glycine and acetaldehyde.</text>
</comment>
<dbReference type="PIRSF" id="PIRSF038940">
    <property type="entry name" value="Low_specificity_LTA"/>
    <property type="match status" value="1"/>
</dbReference>
<dbReference type="PANTHER" id="PTHR48097">
    <property type="entry name" value="L-THREONINE ALDOLASE-RELATED"/>
    <property type="match status" value="1"/>
</dbReference>
<feature type="domain" description="Aromatic amino acid beta-eliminating lyase/threonine aldolase" evidence="6">
    <location>
        <begin position="3"/>
        <end position="291"/>
    </location>
</feature>
<comment type="catalytic activity">
    <reaction evidence="5">
        <text>L-threonine = acetaldehyde + glycine</text>
        <dbReference type="Rhea" id="RHEA:19625"/>
        <dbReference type="ChEBI" id="CHEBI:15343"/>
        <dbReference type="ChEBI" id="CHEBI:57305"/>
        <dbReference type="ChEBI" id="CHEBI:57926"/>
        <dbReference type="EC" id="4.1.2.48"/>
    </reaction>
</comment>
<dbReference type="InterPro" id="IPR015421">
    <property type="entry name" value="PyrdxlP-dep_Trfase_major"/>
</dbReference>
<dbReference type="Gene3D" id="3.40.640.10">
    <property type="entry name" value="Type I PLP-dependent aspartate aminotransferase-like (Major domain)"/>
    <property type="match status" value="1"/>
</dbReference>
<evidence type="ECO:0000313" key="8">
    <source>
        <dbReference type="Proteomes" id="UP000523821"/>
    </source>
</evidence>
<evidence type="ECO:0000256" key="5">
    <source>
        <dbReference type="PIRNR" id="PIRNR038940"/>
    </source>
</evidence>
<keyword evidence="4 5" id="KW-0663">Pyridoxal phosphate</keyword>
<comment type="caution">
    <text evidence="7">The sequence shown here is derived from an EMBL/GenBank/DDBJ whole genome shotgun (WGS) entry which is preliminary data.</text>
</comment>
<dbReference type="InterPro" id="IPR015422">
    <property type="entry name" value="PyrdxlP-dep_Trfase_small"/>
</dbReference>
<sequence>MIFASDNWAGASEAVVRAVAAAAAGPARPYGRDTLTEAVEAAFASVFEHEVAVFFVATGTAANALALAHYARPGGVVICHEASHLVADEAGAPEFFGAGTRLCGVAGPGGILAPATVAAALDRYRPDLLHSGQPSAVSISQLTEAGVAWRPAEIAAVAAVAHGKGLPLHMDGARFANAVAGTGLSPADLTWRSGVDVLSFGGTKNGCMAAEAVVFFDRGTAQGFEFTRKRAGQLFSKSRFVAAQFAAYLEDGHWLALAGHANAMAARLGAAIRAAGGRLAAEPDGNELFAVLPKVAADRLKEEGAVFYDWPTAGFDIAPLGADEVFVRLVASFATREEEVDRFAALLAA</sequence>
<dbReference type="EC" id="4.1.2.48" evidence="5"/>
<dbReference type="PANTHER" id="PTHR48097:SF5">
    <property type="entry name" value="LOW SPECIFICITY L-THREONINE ALDOLASE"/>
    <property type="match status" value="1"/>
</dbReference>
<dbReference type="GO" id="GO:0004793">
    <property type="term" value="F:threonine aldolase activity"/>
    <property type="evidence" value="ECO:0007669"/>
    <property type="project" value="UniProtKB-UniRule"/>
</dbReference>
<evidence type="ECO:0000256" key="1">
    <source>
        <dbReference type="ARBA" id="ARBA00001933"/>
    </source>
</evidence>
<reference evidence="7 8" key="1">
    <citation type="submission" date="2020-08" db="EMBL/GenBank/DDBJ databases">
        <title>Genomic Encyclopedia of Type Strains, Phase IV (KMG-IV): sequencing the most valuable type-strain genomes for metagenomic binning, comparative biology and taxonomic classification.</title>
        <authorList>
            <person name="Goeker M."/>
        </authorList>
    </citation>
    <scope>NUCLEOTIDE SEQUENCE [LARGE SCALE GENOMIC DNA]</scope>
    <source>
        <strain evidence="7 8">DSM 16268</strain>
    </source>
</reference>
<dbReference type="SUPFAM" id="SSF53383">
    <property type="entry name" value="PLP-dependent transferases"/>
    <property type="match status" value="1"/>
</dbReference>
<dbReference type="GO" id="GO:0006567">
    <property type="term" value="P:L-threonine catabolic process"/>
    <property type="evidence" value="ECO:0007669"/>
    <property type="project" value="UniProtKB-UniRule"/>
</dbReference>
<comment type="catalytic activity">
    <reaction evidence="5">
        <text>L-allo-threonine = acetaldehyde + glycine</text>
        <dbReference type="Rhea" id="RHEA:26209"/>
        <dbReference type="ChEBI" id="CHEBI:15343"/>
        <dbReference type="ChEBI" id="CHEBI:57305"/>
        <dbReference type="ChEBI" id="CHEBI:58585"/>
        <dbReference type="EC" id="4.1.2.48"/>
    </reaction>
</comment>
<evidence type="ECO:0000256" key="2">
    <source>
        <dbReference type="ARBA" id="ARBA00006966"/>
    </source>
</evidence>
<dbReference type="RefSeq" id="WP_183854436.1">
    <property type="nucleotide sequence ID" value="NZ_JACHOO010000003.1"/>
</dbReference>
<accession>A0A7W9CVQ9</accession>
<dbReference type="InterPro" id="IPR001597">
    <property type="entry name" value="ArAA_b-elim_lyase/Thr_aldolase"/>
</dbReference>
<dbReference type="Gene3D" id="3.90.1150.10">
    <property type="entry name" value="Aspartate Aminotransferase, domain 1"/>
    <property type="match status" value="1"/>
</dbReference>
<organism evidence="7 8">
    <name type="scientific">Prosthecomicrobium pneumaticum</name>
    <dbReference type="NCBI Taxonomy" id="81895"/>
    <lineage>
        <taxon>Bacteria</taxon>
        <taxon>Pseudomonadati</taxon>
        <taxon>Pseudomonadota</taxon>
        <taxon>Alphaproteobacteria</taxon>
        <taxon>Hyphomicrobiales</taxon>
        <taxon>Kaistiaceae</taxon>
        <taxon>Prosthecomicrobium</taxon>
    </lineage>
</organism>
<comment type="subunit">
    <text evidence="3">Homotetramer.</text>
</comment>
<dbReference type="InterPro" id="IPR026273">
    <property type="entry name" value="Low_specificity_L-TA_bact"/>
</dbReference>